<protein>
    <submittedName>
        <fullName evidence="1">24217_t:CDS:1</fullName>
    </submittedName>
</protein>
<organism evidence="1 2">
    <name type="scientific">Gigaspora margarita</name>
    <dbReference type="NCBI Taxonomy" id="4874"/>
    <lineage>
        <taxon>Eukaryota</taxon>
        <taxon>Fungi</taxon>
        <taxon>Fungi incertae sedis</taxon>
        <taxon>Mucoromycota</taxon>
        <taxon>Glomeromycotina</taxon>
        <taxon>Glomeromycetes</taxon>
        <taxon>Diversisporales</taxon>
        <taxon>Gigasporaceae</taxon>
        <taxon>Gigaspora</taxon>
    </lineage>
</organism>
<proteinExistence type="predicted"/>
<evidence type="ECO:0000313" key="1">
    <source>
        <dbReference type="EMBL" id="CAG8552857.1"/>
    </source>
</evidence>
<name>A0ABN7UDQ1_GIGMA</name>
<gene>
    <name evidence="1" type="ORF">GMARGA_LOCUS4639</name>
</gene>
<dbReference type="Proteomes" id="UP000789901">
    <property type="component" value="Unassembled WGS sequence"/>
</dbReference>
<evidence type="ECO:0000313" key="2">
    <source>
        <dbReference type="Proteomes" id="UP000789901"/>
    </source>
</evidence>
<sequence>MSFNEEVSIASTSNIDKGKKAVKNIGDHPEGPVWSYFTKEIQ</sequence>
<reference evidence="1 2" key="1">
    <citation type="submission" date="2021-06" db="EMBL/GenBank/DDBJ databases">
        <authorList>
            <person name="Kallberg Y."/>
            <person name="Tangrot J."/>
            <person name="Rosling A."/>
        </authorList>
    </citation>
    <scope>NUCLEOTIDE SEQUENCE [LARGE SCALE GENOMIC DNA]</scope>
    <source>
        <strain evidence="1 2">120-4 pot B 10/14</strain>
    </source>
</reference>
<accession>A0ABN7UDQ1</accession>
<keyword evidence="2" id="KW-1185">Reference proteome</keyword>
<feature type="non-terminal residue" evidence="1">
    <location>
        <position position="42"/>
    </location>
</feature>
<comment type="caution">
    <text evidence="1">The sequence shown here is derived from an EMBL/GenBank/DDBJ whole genome shotgun (WGS) entry which is preliminary data.</text>
</comment>
<dbReference type="EMBL" id="CAJVQB010001845">
    <property type="protein sequence ID" value="CAG8552857.1"/>
    <property type="molecule type" value="Genomic_DNA"/>
</dbReference>